<dbReference type="AlphaFoldDB" id="A0A9P1J0Q8"/>
<dbReference type="Proteomes" id="UP001152747">
    <property type="component" value="Unassembled WGS sequence"/>
</dbReference>
<feature type="region of interest" description="Disordered" evidence="1">
    <location>
        <begin position="1"/>
        <end position="28"/>
    </location>
</feature>
<keyword evidence="3" id="KW-1185">Reference proteome</keyword>
<organism evidence="2 3">
    <name type="scientific">Caenorhabditis angaria</name>
    <dbReference type="NCBI Taxonomy" id="860376"/>
    <lineage>
        <taxon>Eukaryota</taxon>
        <taxon>Metazoa</taxon>
        <taxon>Ecdysozoa</taxon>
        <taxon>Nematoda</taxon>
        <taxon>Chromadorea</taxon>
        <taxon>Rhabditida</taxon>
        <taxon>Rhabditina</taxon>
        <taxon>Rhabditomorpha</taxon>
        <taxon>Rhabditoidea</taxon>
        <taxon>Rhabditidae</taxon>
        <taxon>Peloderinae</taxon>
        <taxon>Caenorhabditis</taxon>
    </lineage>
</organism>
<dbReference type="EMBL" id="CANHGI010000006">
    <property type="protein sequence ID" value="CAI5455989.1"/>
    <property type="molecule type" value="Genomic_DNA"/>
</dbReference>
<reference evidence="2" key="1">
    <citation type="submission" date="2022-11" db="EMBL/GenBank/DDBJ databases">
        <authorList>
            <person name="Kikuchi T."/>
        </authorList>
    </citation>
    <scope>NUCLEOTIDE SEQUENCE</scope>
    <source>
        <strain evidence="2">PS1010</strain>
    </source>
</reference>
<accession>A0A9P1J0Q8</accession>
<proteinExistence type="predicted"/>
<evidence type="ECO:0000313" key="3">
    <source>
        <dbReference type="Proteomes" id="UP001152747"/>
    </source>
</evidence>
<comment type="caution">
    <text evidence="2">The sequence shown here is derived from an EMBL/GenBank/DDBJ whole genome shotgun (WGS) entry which is preliminary data.</text>
</comment>
<name>A0A9P1J0Q8_9PELO</name>
<sequence>MPAGPEKIDEKYMTYREEDGESEEGNVSETDLMLKQENFTESEDEDWRTVVKEYKAERDTCSETSEIVSIIDDLLLGDGEESEIGSEFDTDSDSDYNYQQVDDAVTVPSDLPGEDEYMMLRRFMTENGVYIHGALEGSLFYTHF</sequence>
<evidence type="ECO:0000256" key="1">
    <source>
        <dbReference type="SAM" id="MobiDB-lite"/>
    </source>
</evidence>
<feature type="compositionally biased region" description="Basic and acidic residues" evidence="1">
    <location>
        <begin position="1"/>
        <end position="17"/>
    </location>
</feature>
<evidence type="ECO:0000313" key="2">
    <source>
        <dbReference type="EMBL" id="CAI5455989.1"/>
    </source>
</evidence>
<protein>
    <submittedName>
        <fullName evidence="2">Uncharacterized protein</fullName>
    </submittedName>
</protein>
<gene>
    <name evidence="2" type="ORF">CAMP_LOCUS18626</name>
</gene>